<dbReference type="RefSeq" id="WP_066606671.1">
    <property type="nucleotide sequence ID" value="NZ_CP014230.1"/>
</dbReference>
<dbReference type="SUPFAM" id="SSF64153">
    <property type="entry name" value="YjeF N-terminal domain-like"/>
    <property type="match status" value="1"/>
</dbReference>
<dbReference type="InterPro" id="IPR036652">
    <property type="entry name" value="YjeF_N_dom_sf"/>
</dbReference>
<evidence type="ECO:0000259" key="21">
    <source>
        <dbReference type="PROSITE" id="PS51385"/>
    </source>
</evidence>
<keyword evidence="7 17" id="KW-0067">ATP-binding</keyword>
<gene>
    <name evidence="18" type="primary">nnrE</name>
    <name evidence="17" type="synonym">nnrD</name>
    <name evidence="22" type="ORF">AXF15_09720</name>
</gene>
<name>A0A109W692_9BACT</name>
<feature type="binding site" evidence="18">
    <location>
        <begin position="61"/>
        <end position="65"/>
    </location>
    <ligand>
        <name>(6S)-NADPHX</name>
        <dbReference type="ChEBI" id="CHEBI:64076"/>
    </ligand>
</feature>
<keyword evidence="12 17" id="KW-0456">Lyase</keyword>
<evidence type="ECO:0000256" key="5">
    <source>
        <dbReference type="ARBA" id="ARBA00022723"/>
    </source>
</evidence>
<dbReference type="AlphaFoldDB" id="A0A109W692"/>
<evidence type="ECO:0000256" key="8">
    <source>
        <dbReference type="ARBA" id="ARBA00022857"/>
    </source>
</evidence>
<dbReference type="PROSITE" id="PS01050">
    <property type="entry name" value="YJEF_C_2"/>
    <property type="match status" value="1"/>
</dbReference>
<evidence type="ECO:0000313" key="23">
    <source>
        <dbReference type="Proteomes" id="UP000063964"/>
    </source>
</evidence>
<feature type="binding site" evidence="17">
    <location>
        <position position="331"/>
    </location>
    <ligand>
        <name>(6S)-NADPHX</name>
        <dbReference type="ChEBI" id="CHEBI:64076"/>
    </ligand>
</feature>
<evidence type="ECO:0000256" key="3">
    <source>
        <dbReference type="ARBA" id="ARBA00006001"/>
    </source>
</evidence>
<evidence type="ECO:0000256" key="12">
    <source>
        <dbReference type="ARBA" id="ARBA00023239"/>
    </source>
</evidence>
<keyword evidence="8 17" id="KW-0521">NADP</keyword>
<accession>A0A109W692</accession>
<dbReference type="InterPro" id="IPR017953">
    <property type="entry name" value="Carbohydrate_kinase_pred_CS"/>
</dbReference>
<evidence type="ECO:0000256" key="1">
    <source>
        <dbReference type="ARBA" id="ARBA00000013"/>
    </source>
</evidence>
<comment type="catalytic activity">
    <reaction evidence="2 18 19">
        <text>(6R)-NADPHX = (6S)-NADPHX</text>
        <dbReference type="Rhea" id="RHEA:32227"/>
        <dbReference type="ChEBI" id="CHEBI:64076"/>
        <dbReference type="ChEBI" id="CHEBI:64077"/>
        <dbReference type="EC" id="5.1.99.6"/>
    </reaction>
</comment>
<evidence type="ECO:0000256" key="2">
    <source>
        <dbReference type="ARBA" id="ARBA00000909"/>
    </source>
</evidence>
<feature type="binding site" evidence="18">
    <location>
        <position position="62"/>
    </location>
    <ligand>
        <name>K(+)</name>
        <dbReference type="ChEBI" id="CHEBI:29103"/>
    </ligand>
</feature>
<feature type="binding site" evidence="18">
    <location>
        <position position="165"/>
    </location>
    <ligand>
        <name>K(+)</name>
        <dbReference type="ChEBI" id="CHEBI:29103"/>
    </ligand>
</feature>
<evidence type="ECO:0000256" key="4">
    <source>
        <dbReference type="ARBA" id="ARBA00009524"/>
    </source>
</evidence>
<dbReference type="CDD" id="cd01171">
    <property type="entry name" value="YXKO-related"/>
    <property type="match status" value="1"/>
</dbReference>
<comment type="function">
    <text evidence="18">Catalyzes the epimerization of the S- and R-forms of NAD(P)HX, a damaged form of NAD(P)H that is a result of enzymatic or heat-dependent hydration. This is a prerequisite for the S-specific NAD(P)H-hydrate dehydratase to allow the repair of both epimers of NAD(P)HX.</text>
</comment>
<evidence type="ECO:0000256" key="14">
    <source>
        <dbReference type="ARBA" id="ARBA00025153"/>
    </source>
</evidence>
<dbReference type="EC" id="4.2.1.136" evidence="19"/>
<dbReference type="InterPro" id="IPR030677">
    <property type="entry name" value="Nnr"/>
</dbReference>
<dbReference type="InterPro" id="IPR004443">
    <property type="entry name" value="YjeF_N_dom"/>
</dbReference>
<dbReference type="OrthoDB" id="9806925at2"/>
<dbReference type="InterPro" id="IPR000631">
    <property type="entry name" value="CARKD"/>
</dbReference>
<dbReference type="PROSITE" id="PS51383">
    <property type="entry name" value="YJEF_C_3"/>
    <property type="match status" value="1"/>
</dbReference>
<dbReference type="GO" id="GO:0046496">
    <property type="term" value="P:nicotinamide nucleotide metabolic process"/>
    <property type="evidence" value="ECO:0007669"/>
    <property type="project" value="UniProtKB-UniRule"/>
</dbReference>
<organism evidence="22 23">
    <name type="scientific">Desulfomicrobium orale DSM 12838</name>
    <dbReference type="NCBI Taxonomy" id="888061"/>
    <lineage>
        <taxon>Bacteria</taxon>
        <taxon>Pseudomonadati</taxon>
        <taxon>Thermodesulfobacteriota</taxon>
        <taxon>Desulfovibrionia</taxon>
        <taxon>Desulfovibrionales</taxon>
        <taxon>Desulfomicrobiaceae</taxon>
        <taxon>Desulfomicrobium</taxon>
    </lineage>
</organism>
<evidence type="ECO:0000256" key="6">
    <source>
        <dbReference type="ARBA" id="ARBA00022741"/>
    </source>
</evidence>
<comment type="similarity">
    <text evidence="18">Belongs to the NnrE/AIBP family.</text>
</comment>
<evidence type="ECO:0000256" key="13">
    <source>
        <dbReference type="ARBA" id="ARBA00023268"/>
    </source>
</evidence>
<reference evidence="23" key="1">
    <citation type="submission" date="2016-02" db="EMBL/GenBank/DDBJ databases">
        <authorList>
            <person name="Holder M.E."/>
            <person name="Ajami N.J."/>
            <person name="Petrosino J.F."/>
        </authorList>
    </citation>
    <scope>NUCLEOTIDE SEQUENCE [LARGE SCALE GENOMIC DNA]</scope>
    <source>
        <strain evidence="23">DSM 12838</strain>
    </source>
</reference>
<evidence type="ECO:0000256" key="15">
    <source>
        <dbReference type="ARBA" id="ARBA00048238"/>
    </source>
</evidence>
<dbReference type="EMBL" id="CP014230">
    <property type="protein sequence ID" value="AMD93349.1"/>
    <property type="molecule type" value="Genomic_DNA"/>
</dbReference>
<dbReference type="NCBIfam" id="TIGR00196">
    <property type="entry name" value="yjeF_cterm"/>
    <property type="match status" value="1"/>
</dbReference>
<comment type="function">
    <text evidence="17">Catalyzes the dehydration of the S-form of NAD(P)HX at the expense of ADP, which is converted to AMP. Together with NAD(P)HX epimerase, which catalyzes the epimerization of the S- and R-forms, the enzyme allows the repair of both epimers of NAD(P)HX, a damaged form of NAD(P)H that is a result of enzymatic or heat-dependent hydration.</text>
</comment>
<dbReference type="NCBIfam" id="TIGR00197">
    <property type="entry name" value="yjeF_nterm"/>
    <property type="match status" value="1"/>
</dbReference>
<comment type="cofactor">
    <cofactor evidence="18 19">
        <name>K(+)</name>
        <dbReference type="ChEBI" id="CHEBI:29103"/>
    </cofactor>
    <text evidence="18 19">Binds 1 potassium ion per subunit.</text>
</comment>
<dbReference type="HAMAP" id="MF_01966">
    <property type="entry name" value="NADHX_epimerase"/>
    <property type="match status" value="1"/>
</dbReference>
<comment type="function">
    <text evidence="14 19">Bifunctional enzyme that catalyzes the epimerization of the S- and R-forms of NAD(P)HX and the dehydration of the S-form of NAD(P)HX at the expense of ADP, which is converted to AMP. This allows the repair of both epimers of NAD(P)HX, a damaged form of NAD(P)H that is a result of enzymatic or heat-dependent hydration.</text>
</comment>
<dbReference type="PIRSF" id="PIRSF017184">
    <property type="entry name" value="Nnr"/>
    <property type="match status" value="1"/>
</dbReference>
<dbReference type="Pfam" id="PF03853">
    <property type="entry name" value="YjeF_N"/>
    <property type="match status" value="1"/>
</dbReference>
<comment type="similarity">
    <text evidence="17">Belongs to the NnrD/CARKD family.</text>
</comment>
<evidence type="ECO:0000259" key="20">
    <source>
        <dbReference type="PROSITE" id="PS51383"/>
    </source>
</evidence>
<evidence type="ECO:0000256" key="17">
    <source>
        <dbReference type="HAMAP-Rule" id="MF_01965"/>
    </source>
</evidence>
<feature type="binding site" evidence="18">
    <location>
        <position position="162"/>
    </location>
    <ligand>
        <name>(6S)-NADPHX</name>
        <dbReference type="ChEBI" id="CHEBI:64076"/>
    </ligand>
</feature>
<evidence type="ECO:0000256" key="16">
    <source>
        <dbReference type="ARBA" id="ARBA00049209"/>
    </source>
</evidence>
<feature type="domain" description="YjeF N-terminal" evidence="21">
    <location>
        <begin position="11"/>
        <end position="219"/>
    </location>
</feature>
<comment type="similarity">
    <text evidence="4 19">In the C-terminal section; belongs to the NnrD/CARKD family.</text>
</comment>
<dbReference type="STRING" id="888061.AXF15_09720"/>
<keyword evidence="6 17" id="KW-0547">Nucleotide-binding</keyword>
<feature type="binding site" evidence="17">
    <location>
        <position position="449"/>
    </location>
    <ligand>
        <name>(6S)-NADPHX</name>
        <dbReference type="ChEBI" id="CHEBI:64076"/>
    </ligand>
</feature>
<dbReference type="GO" id="GO:0110051">
    <property type="term" value="P:metabolite repair"/>
    <property type="evidence" value="ECO:0007669"/>
    <property type="project" value="TreeGrafter"/>
</dbReference>
<dbReference type="PANTHER" id="PTHR12592:SF0">
    <property type="entry name" value="ATP-DEPENDENT (S)-NAD(P)H-HYDRATE DEHYDRATASE"/>
    <property type="match status" value="1"/>
</dbReference>
<comment type="similarity">
    <text evidence="3 19">In the N-terminal section; belongs to the NnrE/AIBP family.</text>
</comment>
<comment type="catalytic activity">
    <reaction evidence="16 17 19">
        <text>(6S)-NADPHX + ADP = AMP + phosphate + NADPH + H(+)</text>
        <dbReference type="Rhea" id="RHEA:32235"/>
        <dbReference type="ChEBI" id="CHEBI:15378"/>
        <dbReference type="ChEBI" id="CHEBI:43474"/>
        <dbReference type="ChEBI" id="CHEBI:57783"/>
        <dbReference type="ChEBI" id="CHEBI:64076"/>
        <dbReference type="ChEBI" id="CHEBI:456215"/>
        <dbReference type="ChEBI" id="CHEBI:456216"/>
        <dbReference type="EC" id="4.2.1.136"/>
    </reaction>
</comment>
<dbReference type="PROSITE" id="PS01049">
    <property type="entry name" value="YJEF_C_1"/>
    <property type="match status" value="1"/>
</dbReference>
<feature type="binding site" evidence="17">
    <location>
        <position position="263"/>
    </location>
    <ligand>
        <name>(6S)-NADPHX</name>
        <dbReference type="ChEBI" id="CHEBI:64076"/>
    </ligand>
</feature>
<dbReference type="Pfam" id="PF01256">
    <property type="entry name" value="Carb_kinase"/>
    <property type="match status" value="1"/>
</dbReference>
<dbReference type="KEGG" id="doa:AXF15_09720"/>
<evidence type="ECO:0000256" key="18">
    <source>
        <dbReference type="HAMAP-Rule" id="MF_01966"/>
    </source>
</evidence>
<comment type="catalytic activity">
    <reaction evidence="1 18 19">
        <text>(6R)-NADHX = (6S)-NADHX</text>
        <dbReference type="Rhea" id="RHEA:32215"/>
        <dbReference type="ChEBI" id="CHEBI:64074"/>
        <dbReference type="ChEBI" id="CHEBI:64075"/>
        <dbReference type="EC" id="5.1.99.6"/>
    </reaction>
</comment>
<dbReference type="GO" id="GO:0005524">
    <property type="term" value="F:ATP binding"/>
    <property type="evidence" value="ECO:0007669"/>
    <property type="project" value="UniProtKB-UniRule"/>
</dbReference>
<protein>
    <recommendedName>
        <fullName evidence="19">Bifunctional NAD(P)H-hydrate repair enzyme</fullName>
    </recommendedName>
    <alternativeName>
        <fullName evidence="19">Nicotinamide nucleotide repair protein</fullName>
    </alternativeName>
    <domain>
        <recommendedName>
            <fullName evidence="19">ADP-dependent (S)-NAD(P)H-hydrate dehydratase</fullName>
            <ecNumber evidence="19">4.2.1.136</ecNumber>
        </recommendedName>
        <alternativeName>
            <fullName evidence="19">ADP-dependent NAD(P)HX dehydratase</fullName>
        </alternativeName>
    </domain>
    <domain>
        <recommendedName>
            <fullName evidence="19">NAD(P)H-hydrate epimerase</fullName>
            <ecNumber evidence="19">5.1.99.6</ecNumber>
        </recommendedName>
    </domain>
</protein>
<sequence length="517" mass="54377">MLSPLPTPHEMSVWDQQTIHNFGLSGRILMENASRAALYVLRAETAGRKFGSVLVFAGPGNNGGDAFALARHLTNDGLAVRIMHSRPLDGYTGDAAYHLNLARNMDIPCALLSAPPPAFPKADLIVDGLLGTGAQGELRPDMRTWIAAMNDMKENAFILALDIPSGLNGLTGEPMPLAVRADLTVTFGAAKLGLVQPPAAPYTGRLVVADIGIPRQVKASHPAGHALLTEKLADLLPRPAPDMHKGDAGHLLVLGGSAGMTGAPLLAARAALRSGAGLVTLGCPEGLSPSYGSSPEIMALGLGNGKRWSEECHADLAAQPRRFSAVVLGPGLGRDSGAERFLRRYLDAPHPRTLYDADALYLLGKNQELLSRLGPEAVLTPHPGEMGFLLGAPGAEINRDRIRHAREFAAARRCTLVLKGAASIVAGTEEPVAISPFHVPNLAVAGSGDVLAGVIGSLMAQGLAPLTAARAGVYWHGYAGRLLEKVFPYRGNTPLDIVENLPAALKEWKQCAQPKTS</sequence>
<feature type="domain" description="YjeF C-terminal" evidence="20">
    <location>
        <begin position="228"/>
        <end position="508"/>
    </location>
</feature>
<comment type="catalytic activity">
    <reaction evidence="15 17 19">
        <text>(6S)-NADHX + ADP = AMP + phosphate + NADH + H(+)</text>
        <dbReference type="Rhea" id="RHEA:32223"/>
        <dbReference type="ChEBI" id="CHEBI:15378"/>
        <dbReference type="ChEBI" id="CHEBI:43474"/>
        <dbReference type="ChEBI" id="CHEBI:57945"/>
        <dbReference type="ChEBI" id="CHEBI:64074"/>
        <dbReference type="ChEBI" id="CHEBI:456215"/>
        <dbReference type="ChEBI" id="CHEBI:456216"/>
        <dbReference type="EC" id="4.2.1.136"/>
    </reaction>
</comment>
<keyword evidence="10 17" id="KW-0520">NAD</keyword>
<comment type="caution">
    <text evidence="18">Lacks conserved residue(s) required for the propagation of feature annotation.</text>
</comment>
<evidence type="ECO:0000256" key="19">
    <source>
        <dbReference type="PIRNR" id="PIRNR017184"/>
    </source>
</evidence>
<dbReference type="PANTHER" id="PTHR12592">
    <property type="entry name" value="ATP-DEPENDENT (S)-NAD(P)H-HYDRATE DEHYDRATASE FAMILY MEMBER"/>
    <property type="match status" value="1"/>
</dbReference>
<keyword evidence="13" id="KW-0511">Multifunctional enzyme</keyword>
<feature type="binding site" evidence="17">
    <location>
        <position position="448"/>
    </location>
    <ligand>
        <name>AMP</name>
        <dbReference type="ChEBI" id="CHEBI:456215"/>
    </ligand>
</feature>
<dbReference type="GO" id="GO:0052856">
    <property type="term" value="F:NAD(P)HX epimerase activity"/>
    <property type="evidence" value="ECO:0007669"/>
    <property type="project" value="UniProtKB-UniRule"/>
</dbReference>
<dbReference type="HAMAP" id="MF_01965">
    <property type="entry name" value="NADHX_dehydratase"/>
    <property type="match status" value="1"/>
</dbReference>
<evidence type="ECO:0000256" key="10">
    <source>
        <dbReference type="ARBA" id="ARBA00023027"/>
    </source>
</evidence>
<dbReference type="GO" id="GO:0052855">
    <property type="term" value="F:ADP-dependent NAD(P)H-hydrate dehydratase activity"/>
    <property type="evidence" value="ECO:0007669"/>
    <property type="project" value="UniProtKB-UniRule"/>
</dbReference>
<comment type="subunit">
    <text evidence="17">Homotetramer.</text>
</comment>
<evidence type="ECO:0000313" key="22">
    <source>
        <dbReference type="EMBL" id="AMD93349.1"/>
    </source>
</evidence>
<feature type="binding site" evidence="18">
    <location>
        <begin position="131"/>
        <end position="137"/>
    </location>
    <ligand>
        <name>(6S)-NADPHX</name>
        <dbReference type="ChEBI" id="CHEBI:64076"/>
    </ligand>
</feature>
<keyword evidence="9 18" id="KW-0630">Potassium</keyword>
<dbReference type="Proteomes" id="UP000063964">
    <property type="component" value="Chromosome"/>
</dbReference>
<dbReference type="InterPro" id="IPR029056">
    <property type="entry name" value="Ribokinase-like"/>
</dbReference>
<dbReference type="PROSITE" id="PS51385">
    <property type="entry name" value="YJEF_N"/>
    <property type="match status" value="1"/>
</dbReference>
<dbReference type="SUPFAM" id="SSF53613">
    <property type="entry name" value="Ribokinase-like"/>
    <property type="match status" value="1"/>
</dbReference>
<keyword evidence="5 18" id="KW-0479">Metal-binding</keyword>
<proteinExistence type="inferred from homology"/>
<feature type="binding site" evidence="18">
    <location>
        <position position="127"/>
    </location>
    <ligand>
        <name>K(+)</name>
        <dbReference type="ChEBI" id="CHEBI:29103"/>
    </ligand>
</feature>
<keyword evidence="11 18" id="KW-0413">Isomerase</keyword>
<evidence type="ECO:0000256" key="7">
    <source>
        <dbReference type="ARBA" id="ARBA00022840"/>
    </source>
</evidence>
<evidence type="ECO:0000256" key="11">
    <source>
        <dbReference type="ARBA" id="ARBA00023235"/>
    </source>
</evidence>
<dbReference type="GO" id="GO:0046872">
    <property type="term" value="F:metal ion binding"/>
    <property type="evidence" value="ECO:0007669"/>
    <property type="project" value="UniProtKB-UniRule"/>
</dbReference>
<evidence type="ECO:0000256" key="9">
    <source>
        <dbReference type="ARBA" id="ARBA00022958"/>
    </source>
</evidence>
<feature type="binding site" evidence="17">
    <location>
        <begin position="419"/>
        <end position="423"/>
    </location>
    <ligand>
        <name>AMP</name>
        <dbReference type="ChEBI" id="CHEBI:456215"/>
    </ligand>
</feature>
<feature type="binding site" evidence="17">
    <location>
        <position position="382"/>
    </location>
    <ligand>
        <name>(6S)-NADPHX</name>
        <dbReference type="ChEBI" id="CHEBI:64076"/>
    </ligand>
</feature>
<dbReference type="Gene3D" id="3.40.1190.20">
    <property type="match status" value="1"/>
</dbReference>
<keyword evidence="23" id="KW-1185">Reference proteome</keyword>
<comment type="cofactor">
    <cofactor evidence="17">
        <name>Mg(2+)</name>
        <dbReference type="ChEBI" id="CHEBI:18420"/>
    </cofactor>
</comment>
<dbReference type="Gene3D" id="3.40.50.10260">
    <property type="entry name" value="YjeF N-terminal domain"/>
    <property type="match status" value="1"/>
</dbReference>
<dbReference type="EC" id="5.1.99.6" evidence="19"/>